<reference evidence="2" key="1">
    <citation type="submission" date="2020-07" db="EMBL/GenBank/DDBJ databases">
        <title>Huge and variable diversity of episymbiotic CPR bacteria and DPANN archaea in groundwater ecosystems.</title>
        <authorList>
            <person name="He C.Y."/>
            <person name="Keren R."/>
            <person name="Whittaker M."/>
            <person name="Farag I.F."/>
            <person name="Doudna J."/>
            <person name="Cate J.H.D."/>
            <person name="Banfield J.F."/>
        </authorList>
    </citation>
    <scope>NUCLEOTIDE SEQUENCE</scope>
    <source>
        <strain evidence="2">NC_groundwater_1664_Pr3_B-0.1um_52_9</strain>
    </source>
</reference>
<feature type="signal peptide" evidence="1">
    <location>
        <begin position="1"/>
        <end position="22"/>
    </location>
</feature>
<evidence type="ECO:0000313" key="2">
    <source>
        <dbReference type="EMBL" id="MBI5252227.1"/>
    </source>
</evidence>
<feature type="chain" id="PRO_5039067648" evidence="1">
    <location>
        <begin position="23"/>
        <end position="74"/>
    </location>
</feature>
<comment type="caution">
    <text evidence="2">The sequence shown here is derived from an EMBL/GenBank/DDBJ whole genome shotgun (WGS) entry which is preliminary data.</text>
</comment>
<proteinExistence type="predicted"/>
<gene>
    <name evidence="2" type="ORF">HY912_22260</name>
</gene>
<sequence length="74" mass="7989">METILAVILAILTILAPAEVMAQAAPWDGSYGNQCCTCCEGGTVVGRERQCVTTTTDRCRARGWVCYGYVLCPK</sequence>
<accession>A0A9D6V622</accession>
<name>A0A9D6V622_9BACT</name>
<evidence type="ECO:0000256" key="1">
    <source>
        <dbReference type="SAM" id="SignalP"/>
    </source>
</evidence>
<keyword evidence="1" id="KW-0732">Signal</keyword>
<protein>
    <submittedName>
        <fullName evidence="2">Uncharacterized protein</fullName>
    </submittedName>
</protein>
<evidence type="ECO:0000313" key="3">
    <source>
        <dbReference type="Proteomes" id="UP000807825"/>
    </source>
</evidence>
<dbReference type="Proteomes" id="UP000807825">
    <property type="component" value="Unassembled WGS sequence"/>
</dbReference>
<dbReference type="AlphaFoldDB" id="A0A9D6V622"/>
<dbReference type="EMBL" id="JACRDE010000582">
    <property type="protein sequence ID" value="MBI5252227.1"/>
    <property type="molecule type" value="Genomic_DNA"/>
</dbReference>
<organism evidence="2 3">
    <name type="scientific">Desulfomonile tiedjei</name>
    <dbReference type="NCBI Taxonomy" id="2358"/>
    <lineage>
        <taxon>Bacteria</taxon>
        <taxon>Pseudomonadati</taxon>
        <taxon>Thermodesulfobacteriota</taxon>
        <taxon>Desulfomonilia</taxon>
        <taxon>Desulfomonilales</taxon>
        <taxon>Desulfomonilaceae</taxon>
        <taxon>Desulfomonile</taxon>
    </lineage>
</organism>